<organism evidence="2 3">
    <name type="scientific">Alteracholeplasma palmae (strain ATCC 49389 / J233)</name>
    <name type="common">Acholeplasma palmae</name>
    <dbReference type="NCBI Taxonomy" id="1318466"/>
    <lineage>
        <taxon>Bacteria</taxon>
        <taxon>Bacillati</taxon>
        <taxon>Mycoplasmatota</taxon>
        <taxon>Mollicutes</taxon>
        <taxon>Acholeplasmatales</taxon>
        <taxon>Acholeplasmataceae</taxon>
        <taxon>Acholeplasma</taxon>
    </lineage>
</organism>
<protein>
    <recommendedName>
        <fullName evidence="4">DUF998 domain-containing protein</fullName>
    </recommendedName>
</protein>
<keyword evidence="1" id="KW-0812">Transmembrane</keyword>
<dbReference type="RefSeq" id="WP_026659375.1">
    <property type="nucleotide sequence ID" value="NC_022538.1"/>
</dbReference>
<feature type="transmembrane region" description="Helical" evidence="1">
    <location>
        <begin position="154"/>
        <end position="175"/>
    </location>
</feature>
<keyword evidence="1" id="KW-1133">Transmembrane helix</keyword>
<keyword evidence="1" id="KW-0472">Membrane</keyword>
<dbReference type="EMBL" id="FO681347">
    <property type="protein sequence ID" value="CCV64391.1"/>
    <property type="molecule type" value="Genomic_DNA"/>
</dbReference>
<dbReference type="Proteomes" id="UP000032740">
    <property type="component" value="Chromosome"/>
</dbReference>
<dbReference type="HOGENOM" id="CLU_1260673_0_0_14"/>
<feature type="transmembrane region" description="Helical" evidence="1">
    <location>
        <begin position="187"/>
        <end position="205"/>
    </location>
</feature>
<feature type="transmembrane region" description="Helical" evidence="1">
    <location>
        <begin position="7"/>
        <end position="24"/>
    </location>
</feature>
<proteinExistence type="predicted"/>
<accession>U4KRR5</accession>
<sequence>MTKNKIIGYLGLTGLFAFIFYLLHDVIGGLNYPNYNWLKQAISDLTSSSAPSKSIADIYVIIYGILTLICCLVLCLYFKKKNDKLTKIGVYIWSVMNLINVIGYNLFPLEEAGNTSTSFKSTMHLIVTGIVVLLSIISLVVLIIGGYKNRMYKLITNISIITISLMIFGAIGTSLLPKSIFGLVERFSAYSAVLFTLFLGIYIFYQAIVKKEKI</sequence>
<evidence type="ECO:0000313" key="2">
    <source>
        <dbReference type="EMBL" id="CCV64391.1"/>
    </source>
</evidence>
<dbReference type="AlphaFoldDB" id="U4KRR5"/>
<dbReference type="Pfam" id="PF06197">
    <property type="entry name" value="DUF998"/>
    <property type="match status" value="1"/>
</dbReference>
<evidence type="ECO:0008006" key="4">
    <source>
        <dbReference type="Google" id="ProtNLM"/>
    </source>
</evidence>
<evidence type="ECO:0000313" key="3">
    <source>
        <dbReference type="Proteomes" id="UP000032740"/>
    </source>
</evidence>
<dbReference type="KEGG" id="apal:BN85408140"/>
<keyword evidence="3" id="KW-1185">Reference proteome</keyword>
<feature type="transmembrane region" description="Helical" evidence="1">
    <location>
        <begin position="127"/>
        <end position="147"/>
    </location>
</feature>
<dbReference type="InterPro" id="IPR009339">
    <property type="entry name" value="DUF998"/>
</dbReference>
<dbReference type="OrthoDB" id="657164at2"/>
<feature type="transmembrane region" description="Helical" evidence="1">
    <location>
        <begin position="58"/>
        <end position="78"/>
    </location>
</feature>
<dbReference type="STRING" id="1318466.BN85408140"/>
<feature type="transmembrane region" description="Helical" evidence="1">
    <location>
        <begin position="90"/>
        <end position="107"/>
    </location>
</feature>
<gene>
    <name evidence="2" type="ORF">BN85408140</name>
</gene>
<reference evidence="2 3" key="1">
    <citation type="journal article" date="2013" name="J. Mol. Microbiol. Biotechnol.">
        <title>Analysis of the Complete Genomes of Acholeplasma brassicae , A. palmae and A. laidlawii and Their Comparison to the Obligate Parasites from ' Candidatus Phytoplasma'.</title>
        <authorList>
            <person name="Kube M."/>
            <person name="Siewert C."/>
            <person name="Migdoll A.M."/>
            <person name="Duduk B."/>
            <person name="Holz S."/>
            <person name="Rabus R."/>
            <person name="Seemuller E."/>
            <person name="Mitrovic J."/>
            <person name="Muller I."/>
            <person name="Buttner C."/>
            <person name="Reinhardt R."/>
        </authorList>
    </citation>
    <scope>NUCLEOTIDE SEQUENCE [LARGE SCALE GENOMIC DNA]</scope>
    <source>
        <strain evidence="2 3">J233</strain>
    </source>
</reference>
<name>U4KRR5_ALTPJ</name>
<evidence type="ECO:0000256" key="1">
    <source>
        <dbReference type="SAM" id="Phobius"/>
    </source>
</evidence>